<protein>
    <recommendedName>
        <fullName evidence="9">ABC transmembrane type-1 domain-containing protein</fullName>
    </recommendedName>
</protein>
<dbReference type="Pfam" id="PF00528">
    <property type="entry name" value="BPD_transp_1"/>
    <property type="match status" value="1"/>
</dbReference>
<keyword evidence="6 7" id="KW-0472">Membrane</keyword>
<evidence type="ECO:0000256" key="7">
    <source>
        <dbReference type="RuleBase" id="RU363032"/>
    </source>
</evidence>
<evidence type="ECO:0000259" key="9">
    <source>
        <dbReference type="PROSITE" id="PS50928"/>
    </source>
</evidence>
<dbReference type="InterPro" id="IPR035906">
    <property type="entry name" value="MetI-like_sf"/>
</dbReference>
<dbReference type="GO" id="GO:0055085">
    <property type="term" value="P:transmembrane transport"/>
    <property type="evidence" value="ECO:0007669"/>
    <property type="project" value="InterPro"/>
</dbReference>
<feature type="transmembrane region" description="Helical" evidence="7">
    <location>
        <begin position="316"/>
        <end position="346"/>
    </location>
</feature>
<proteinExistence type="inferred from homology"/>
<evidence type="ECO:0000313" key="11">
    <source>
        <dbReference type="Proteomes" id="UP000236520"/>
    </source>
</evidence>
<evidence type="ECO:0000256" key="2">
    <source>
        <dbReference type="ARBA" id="ARBA00022448"/>
    </source>
</evidence>
<evidence type="ECO:0000256" key="6">
    <source>
        <dbReference type="ARBA" id="ARBA00023136"/>
    </source>
</evidence>
<keyword evidence="2 7" id="KW-0813">Transport</keyword>
<accession>A0A2J7YPM6</accession>
<evidence type="ECO:0000256" key="1">
    <source>
        <dbReference type="ARBA" id="ARBA00004651"/>
    </source>
</evidence>
<evidence type="ECO:0000313" key="10">
    <source>
        <dbReference type="EMBL" id="PNG89982.1"/>
    </source>
</evidence>
<comment type="subcellular location">
    <subcellularLocation>
        <location evidence="1 7">Cell membrane</location>
        <topology evidence="1 7">Multi-pass membrane protein</topology>
    </subcellularLocation>
</comment>
<dbReference type="SUPFAM" id="SSF161098">
    <property type="entry name" value="MetI-like"/>
    <property type="match status" value="1"/>
</dbReference>
<dbReference type="PANTHER" id="PTHR43005">
    <property type="entry name" value="BLR7065 PROTEIN"/>
    <property type="match status" value="1"/>
</dbReference>
<dbReference type="AlphaFoldDB" id="A0A2J7YPM6"/>
<evidence type="ECO:0000256" key="5">
    <source>
        <dbReference type="ARBA" id="ARBA00022989"/>
    </source>
</evidence>
<keyword evidence="3" id="KW-1003">Cell membrane</keyword>
<reference evidence="10 11" key="1">
    <citation type="submission" date="2015-09" db="EMBL/GenBank/DDBJ databases">
        <title>Genome sequence, genome mining and natural product profiling of a biocontrol bacterium Streptomyces malaysiensis F913.</title>
        <authorList>
            <person name="Xu Y."/>
            <person name="Wei J."/>
            <person name="Xie J."/>
            <person name="Li T."/>
            <person name="Zhou Z."/>
        </authorList>
    </citation>
    <scope>NUCLEOTIDE SEQUENCE [LARGE SCALE GENOMIC DNA]</scope>
    <source>
        <strain evidence="10 11">F913</strain>
    </source>
</reference>
<feature type="transmembrane region" description="Helical" evidence="7">
    <location>
        <begin position="166"/>
        <end position="186"/>
    </location>
</feature>
<comment type="caution">
    <text evidence="10">The sequence shown here is derived from an EMBL/GenBank/DDBJ whole genome shotgun (WGS) entry which is preliminary data.</text>
</comment>
<dbReference type="CDD" id="cd06261">
    <property type="entry name" value="TM_PBP2"/>
    <property type="match status" value="1"/>
</dbReference>
<feature type="transmembrane region" description="Helical" evidence="7">
    <location>
        <begin position="60"/>
        <end position="81"/>
    </location>
</feature>
<feature type="region of interest" description="Disordered" evidence="8">
    <location>
        <begin position="29"/>
        <end position="49"/>
    </location>
</feature>
<dbReference type="Proteomes" id="UP000236520">
    <property type="component" value="Unassembled WGS sequence"/>
</dbReference>
<feature type="transmembrane region" description="Helical" evidence="7">
    <location>
        <begin position="134"/>
        <end position="154"/>
    </location>
</feature>
<dbReference type="GO" id="GO:0005886">
    <property type="term" value="C:plasma membrane"/>
    <property type="evidence" value="ECO:0007669"/>
    <property type="project" value="UniProtKB-SubCell"/>
</dbReference>
<organism evidence="10 11">
    <name type="scientific">Streptomyces malaysiensis</name>
    <dbReference type="NCBI Taxonomy" id="92644"/>
    <lineage>
        <taxon>Bacteria</taxon>
        <taxon>Bacillati</taxon>
        <taxon>Actinomycetota</taxon>
        <taxon>Actinomycetes</taxon>
        <taxon>Kitasatosporales</taxon>
        <taxon>Streptomycetaceae</taxon>
        <taxon>Streptomyces</taxon>
        <taxon>Streptomyces violaceusniger group</taxon>
    </lineage>
</organism>
<keyword evidence="11" id="KW-1185">Reference proteome</keyword>
<feature type="domain" description="ABC transmembrane type-1" evidence="9">
    <location>
        <begin position="129"/>
        <end position="334"/>
    </location>
</feature>
<keyword evidence="5 7" id="KW-1133">Transmembrane helix</keyword>
<dbReference type="EMBL" id="LJIW01000002">
    <property type="protein sequence ID" value="PNG89982.1"/>
    <property type="molecule type" value="Genomic_DNA"/>
</dbReference>
<dbReference type="Gene3D" id="1.10.3720.10">
    <property type="entry name" value="MetI-like"/>
    <property type="match status" value="1"/>
</dbReference>
<gene>
    <name evidence="10" type="ORF">SMF913_25447</name>
</gene>
<sequence length="369" mass="39969">MNGRAGRVSSPRVRPVVSSRLIARKTEPFMTTSAPAAAPPHTKPAPKSRIRRAHRGEGRLAALLLSPTLLVLALVIGYPLVSALRGSLYQRGEGLDANGFVISGEHFVGLRNYTDAFTGANGSRFWNAFGNTTFFTVTSVVLETVIGLAMALIMHHALRGRALLRASILVPWAVPTAVSGLLWRWVFDANGIANNLLGQQILWSADGWPAKCAVVIADTWKTAPFIGLLTLAGLQLIPAELHEAARVDGANAWIRFRKITLPLIKPALLVAVLFRLLDVLRMFDLPYLLVGNQKYSVQTLSVLAFNEANNLHYGPAAAYATLLFVYVVIVAYAFVKILGADLLAGARTRTPARRRRSATRPLAGRGTPA</sequence>
<evidence type="ECO:0000256" key="8">
    <source>
        <dbReference type="SAM" id="MobiDB-lite"/>
    </source>
</evidence>
<evidence type="ECO:0000256" key="3">
    <source>
        <dbReference type="ARBA" id="ARBA00022475"/>
    </source>
</evidence>
<keyword evidence="4 7" id="KW-0812">Transmembrane</keyword>
<dbReference type="InterPro" id="IPR000515">
    <property type="entry name" value="MetI-like"/>
</dbReference>
<comment type="similarity">
    <text evidence="7">Belongs to the binding-protein-dependent transport system permease family.</text>
</comment>
<evidence type="ECO:0000256" key="4">
    <source>
        <dbReference type="ARBA" id="ARBA00022692"/>
    </source>
</evidence>
<dbReference type="PANTHER" id="PTHR43005:SF1">
    <property type="entry name" value="SPERMIDINE_PUTRESCINE TRANSPORT SYSTEM PERMEASE PROTEIN"/>
    <property type="match status" value="1"/>
</dbReference>
<name>A0A2J7YPM6_STRMQ</name>
<dbReference type="PROSITE" id="PS50928">
    <property type="entry name" value="ABC_TM1"/>
    <property type="match status" value="1"/>
</dbReference>